<dbReference type="KEGG" id="ctae:BGI42_02955"/>
<dbReference type="Proteomes" id="UP000094652">
    <property type="component" value="Chromosome"/>
</dbReference>
<reference evidence="2" key="1">
    <citation type="submission" date="2016-09" db="EMBL/GenBank/DDBJ databases">
        <title>Genomics of Clostridium taeniosporum, an organism which forms endospores with ribbon-like appendages.</title>
        <authorList>
            <person name="Walker J.R."/>
        </authorList>
    </citation>
    <scope>NUCLEOTIDE SEQUENCE [LARGE SCALE GENOMIC DNA]</scope>
    <source>
        <strain evidence="2">1/k</strain>
    </source>
</reference>
<organism evidence="1 2">
    <name type="scientific">Clostridium taeniosporum</name>
    <dbReference type="NCBI Taxonomy" id="394958"/>
    <lineage>
        <taxon>Bacteria</taxon>
        <taxon>Bacillati</taxon>
        <taxon>Bacillota</taxon>
        <taxon>Clostridia</taxon>
        <taxon>Eubacteriales</taxon>
        <taxon>Clostridiaceae</taxon>
        <taxon>Clostridium</taxon>
    </lineage>
</organism>
<dbReference type="EMBL" id="CP017253">
    <property type="protein sequence ID" value="AOR22732.1"/>
    <property type="molecule type" value="Genomic_DNA"/>
</dbReference>
<dbReference type="AlphaFoldDB" id="A0A1D7XHE1"/>
<name>A0A1D7XHE1_9CLOT</name>
<dbReference type="NCBIfam" id="TIGR01603">
    <property type="entry name" value="maj_tail_phi13"/>
    <property type="match status" value="1"/>
</dbReference>
<dbReference type="STRING" id="394958.BGI42_02955"/>
<evidence type="ECO:0000313" key="1">
    <source>
        <dbReference type="EMBL" id="AOR22732.1"/>
    </source>
</evidence>
<gene>
    <name evidence="1" type="ORF">BGI42_02955</name>
</gene>
<dbReference type="InterPro" id="IPR006724">
    <property type="entry name" value="Phage_TTP"/>
</dbReference>
<dbReference type="InterPro" id="IPR006490">
    <property type="entry name" value="Maj_tail_phi13"/>
</dbReference>
<evidence type="ECO:0000313" key="2">
    <source>
        <dbReference type="Proteomes" id="UP000094652"/>
    </source>
</evidence>
<protein>
    <submittedName>
        <fullName evidence="1">Phage tail protein</fullName>
    </submittedName>
</protein>
<sequence length="189" mass="20804">MAGIVSSAPVGVENLVYAILNEGETSTYGTPALVSPAINVKINPKSNSETLYADNRAVETVSNLGEVDVEIETQDLPLEVQAALLGHKLDTTTKVMSYEADDMAPYVAIGFKVKKGNGKYRYVWLLKGKFSEPEEEHSTQENKTKFQTPKLKGTFLTREDGKWKYTADEDSGFKEGASWFNKVYAPVVA</sequence>
<dbReference type="Pfam" id="PF04630">
    <property type="entry name" value="Phage_TTP_1"/>
    <property type="match status" value="1"/>
</dbReference>
<proteinExistence type="predicted"/>
<dbReference type="OrthoDB" id="3078218at2"/>
<accession>A0A1D7XHE1</accession>
<keyword evidence="2" id="KW-1185">Reference proteome</keyword>
<dbReference type="RefSeq" id="WP_069678892.1">
    <property type="nucleotide sequence ID" value="NZ_CP017253.2"/>
</dbReference>